<proteinExistence type="predicted"/>
<keyword evidence="2" id="KW-1185">Reference proteome</keyword>
<sequence length="556" mass="62268">MKGGPDPSVNGFGAIFLSAKIGYQRCSTFTAAETLIWDEIPGKLDEAFILTVRGLLTNVWVVLKHFMCYPASTASTTIHHPPLITCNWVMTILAIQCKDWPNLQRQDKFHYSDVPSSQSRVRCASPELLALSVANWRLRRICLPFLFANISIRCVKHVQKLANDSALLSRFTKIVVISYSYDALTQAGDQLLCHLLPQLEKLLQVELHHGVCRTNRTALLRAILARPNVTLVLIHDLPDESMCNDDLSKVILDRESSATVFSPAFTKYLDRGMRLGCLDIRESDSFAFLDENVSSKLREIQIVIPWAVPRSYSFLSALSSIHSTLEELWLLNDFGVYLHDHTPPFLSSSFIEKSRRQNLNQSFSITRIGARRAQAVGQSGSSQEWCVIGLGMKTTSGSSGSVIEVLDLVASSFLNLEHLVLDFRGDEGTYHVNDLAKVFRQFSSLRTLCLNEVYQRLLFENDDFWSPEEEPADPRVIQSGRTEAGLSLLTSCVAKEGRNLDTIYVSNKREDLGEGDGEDDSSKFTVSACFHVVNSDRDVAGKWDGFLDMMGGYNYS</sequence>
<evidence type="ECO:0000313" key="2">
    <source>
        <dbReference type="Proteomes" id="UP001163846"/>
    </source>
</evidence>
<dbReference type="EMBL" id="MU807132">
    <property type="protein sequence ID" value="KAJ3831978.1"/>
    <property type="molecule type" value="Genomic_DNA"/>
</dbReference>
<organism evidence="1 2">
    <name type="scientific">Lentinula raphanica</name>
    <dbReference type="NCBI Taxonomy" id="153919"/>
    <lineage>
        <taxon>Eukaryota</taxon>
        <taxon>Fungi</taxon>
        <taxon>Dikarya</taxon>
        <taxon>Basidiomycota</taxon>
        <taxon>Agaricomycotina</taxon>
        <taxon>Agaricomycetes</taxon>
        <taxon>Agaricomycetidae</taxon>
        <taxon>Agaricales</taxon>
        <taxon>Marasmiineae</taxon>
        <taxon>Omphalotaceae</taxon>
        <taxon>Lentinula</taxon>
    </lineage>
</organism>
<name>A0AA38NWL1_9AGAR</name>
<evidence type="ECO:0000313" key="1">
    <source>
        <dbReference type="EMBL" id="KAJ3831978.1"/>
    </source>
</evidence>
<protein>
    <submittedName>
        <fullName evidence="1">Uncharacterized protein</fullName>
    </submittedName>
</protein>
<gene>
    <name evidence="1" type="ORF">F5878DRAFT_647164</name>
</gene>
<reference evidence="1" key="1">
    <citation type="submission" date="2022-08" db="EMBL/GenBank/DDBJ databases">
        <authorList>
            <consortium name="DOE Joint Genome Institute"/>
            <person name="Min B."/>
            <person name="Riley R."/>
            <person name="Sierra-Patev S."/>
            <person name="Naranjo-Ortiz M."/>
            <person name="Looney B."/>
            <person name="Konkel Z."/>
            <person name="Slot J.C."/>
            <person name="Sakamoto Y."/>
            <person name="Steenwyk J.L."/>
            <person name="Rokas A."/>
            <person name="Carro J."/>
            <person name="Camarero S."/>
            <person name="Ferreira P."/>
            <person name="Molpeceres G."/>
            <person name="Ruiz-Duenas F.J."/>
            <person name="Serrano A."/>
            <person name="Henrissat B."/>
            <person name="Drula E."/>
            <person name="Hughes K.W."/>
            <person name="Mata J.L."/>
            <person name="Ishikawa N.K."/>
            <person name="Vargas-Isla R."/>
            <person name="Ushijima S."/>
            <person name="Smith C.A."/>
            <person name="Ahrendt S."/>
            <person name="Andreopoulos W."/>
            <person name="He G."/>
            <person name="Labutti K."/>
            <person name="Lipzen A."/>
            <person name="Ng V."/>
            <person name="Sandor L."/>
            <person name="Barry K."/>
            <person name="Martinez A.T."/>
            <person name="Xiao Y."/>
            <person name="Gibbons J.G."/>
            <person name="Terashima K."/>
            <person name="Hibbett D.S."/>
            <person name="Grigoriev I.V."/>
        </authorList>
    </citation>
    <scope>NUCLEOTIDE SEQUENCE</scope>
    <source>
        <strain evidence="1">TFB9207</strain>
    </source>
</reference>
<comment type="caution">
    <text evidence="1">The sequence shown here is derived from an EMBL/GenBank/DDBJ whole genome shotgun (WGS) entry which is preliminary data.</text>
</comment>
<dbReference type="Proteomes" id="UP001163846">
    <property type="component" value="Unassembled WGS sequence"/>
</dbReference>
<dbReference type="AlphaFoldDB" id="A0AA38NWL1"/>
<accession>A0AA38NWL1</accession>